<proteinExistence type="predicted"/>
<dbReference type="EMBL" id="BLLG01000022">
    <property type="protein sequence ID" value="GFH39042.1"/>
    <property type="molecule type" value="Genomic_DNA"/>
</dbReference>
<dbReference type="Proteomes" id="UP000484988">
    <property type="component" value="Unassembled WGS sequence"/>
</dbReference>
<evidence type="ECO:0000313" key="1">
    <source>
        <dbReference type="EMBL" id="GFH39042.1"/>
    </source>
</evidence>
<evidence type="ECO:0000313" key="2">
    <source>
        <dbReference type="Proteomes" id="UP000484988"/>
    </source>
</evidence>
<dbReference type="AlphaFoldDB" id="A0A6A0B1S3"/>
<keyword evidence="2" id="KW-1185">Reference proteome</keyword>
<sequence length="67" mass="6971">MTAEELFPTVLAGRVALCVQCHTLTNAPVAVRWIQSNSGPGTTLYACPDHAAELAPGPLPGELERGA</sequence>
<reference evidence="1 2" key="1">
    <citation type="submission" date="2020-02" db="EMBL/GenBank/DDBJ databases">
        <title>Whole Genome Shotgun Sequence of Streptomyces sp. strain CWH03.</title>
        <authorList>
            <person name="Dohra H."/>
            <person name="Kodani S."/>
            <person name="Yamamura H."/>
        </authorList>
    </citation>
    <scope>NUCLEOTIDE SEQUENCE [LARGE SCALE GENOMIC DNA]</scope>
    <source>
        <strain evidence="1 2">CWH03</strain>
    </source>
</reference>
<gene>
    <name evidence="1" type="ORF">SCWH03_53070</name>
</gene>
<dbReference type="RefSeq" id="WP_173266779.1">
    <property type="nucleotide sequence ID" value="NZ_BLLG01000022.1"/>
</dbReference>
<comment type="caution">
    <text evidence="1">The sequence shown here is derived from an EMBL/GenBank/DDBJ whole genome shotgun (WGS) entry which is preliminary data.</text>
</comment>
<accession>A0A6A0B1S3</accession>
<organism evidence="1 2">
    <name type="scientific">Streptomyces pacificus</name>
    <dbReference type="NCBI Taxonomy" id="2705029"/>
    <lineage>
        <taxon>Bacteria</taxon>
        <taxon>Bacillati</taxon>
        <taxon>Actinomycetota</taxon>
        <taxon>Actinomycetes</taxon>
        <taxon>Kitasatosporales</taxon>
        <taxon>Streptomycetaceae</taxon>
        <taxon>Streptomyces</taxon>
    </lineage>
</organism>
<protein>
    <submittedName>
        <fullName evidence="1">Uncharacterized protein</fullName>
    </submittedName>
</protein>
<name>A0A6A0B1S3_9ACTN</name>